<dbReference type="RefSeq" id="WP_276728304.1">
    <property type="nucleotide sequence ID" value="NZ_JAFKMR010000012.1"/>
</dbReference>
<reference evidence="3" key="1">
    <citation type="submission" date="2021-02" db="EMBL/GenBank/DDBJ databases">
        <title>Thiocyanate and organic carbon inputs drive convergent selection for specific autotrophic Afipia and Thiobacillus strains within complex microbiomes.</title>
        <authorList>
            <person name="Huddy R.J."/>
            <person name="Sachdeva R."/>
            <person name="Kadzinga F."/>
            <person name="Kantor R.S."/>
            <person name="Harrison S.T.L."/>
            <person name="Banfield J.F."/>
        </authorList>
    </citation>
    <scope>NUCLEOTIDE SEQUENCE</scope>
    <source>
        <strain evidence="3">SCN18_13_7_16_R3_B_64_19</strain>
    </source>
</reference>
<evidence type="ECO:0000313" key="3">
    <source>
        <dbReference type="EMBL" id="MBN8743488.1"/>
    </source>
</evidence>
<evidence type="ECO:0000313" key="4">
    <source>
        <dbReference type="Proteomes" id="UP000664800"/>
    </source>
</evidence>
<dbReference type="EMBL" id="JAFKMR010000012">
    <property type="protein sequence ID" value="MBN8743488.1"/>
    <property type="molecule type" value="Genomic_DNA"/>
</dbReference>
<dbReference type="Proteomes" id="UP000664800">
    <property type="component" value="Unassembled WGS sequence"/>
</dbReference>
<proteinExistence type="predicted"/>
<accession>A0A8I1MWA5</accession>
<feature type="region of interest" description="Disordered" evidence="1">
    <location>
        <begin position="1"/>
        <end position="23"/>
    </location>
</feature>
<keyword evidence="2" id="KW-0472">Membrane</keyword>
<protein>
    <submittedName>
        <fullName evidence="3">Uncharacterized protein</fullName>
    </submittedName>
</protein>
<gene>
    <name evidence="3" type="ORF">J0I24_04190</name>
</gene>
<feature type="transmembrane region" description="Helical" evidence="2">
    <location>
        <begin position="36"/>
        <end position="60"/>
    </location>
</feature>
<keyword evidence="2" id="KW-1133">Transmembrane helix</keyword>
<comment type="caution">
    <text evidence="3">The sequence shown here is derived from an EMBL/GenBank/DDBJ whole genome shotgun (WGS) entry which is preliminary data.</text>
</comment>
<organism evidence="3 4">
    <name type="scientific">Thiomonas arsenitoxydans (strain DSM 22701 / CIP 110005 / 3As)</name>
    <dbReference type="NCBI Taxonomy" id="426114"/>
    <lineage>
        <taxon>Bacteria</taxon>
        <taxon>Pseudomonadati</taxon>
        <taxon>Pseudomonadota</taxon>
        <taxon>Betaproteobacteria</taxon>
        <taxon>Burkholderiales</taxon>
        <taxon>Thiomonas</taxon>
    </lineage>
</organism>
<dbReference type="AlphaFoldDB" id="A0A8I1MWA5"/>
<sequence length="64" mass="7036">MPDEMSYLPMPVTDPAGRTHAQSDMPLPDMQYARPMGAWVIVAALFIVVVGLWAMVAAYFSIHA</sequence>
<name>A0A8I1MWA5_THIA3</name>
<keyword evidence="2" id="KW-0812">Transmembrane</keyword>
<evidence type="ECO:0000256" key="1">
    <source>
        <dbReference type="SAM" id="MobiDB-lite"/>
    </source>
</evidence>
<evidence type="ECO:0000256" key="2">
    <source>
        <dbReference type="SAM" id="Phobius"/>
    </source>
</evidence>